<sequence length="77" mass="8913">MKQCKAKSKRTDKRCKAYVVKGMEVCYYHGGKLGSTKARRARRQAALRHGFYTKENIAERKALVAFMRETKGMLKEI</sequence>
<proteinExistence type="predicted"/>
<comment type="caution">
    <text evidence="1">The sequence shown here is derived from an EMBL/GenBank/DDBJ whole genome shotgun (WGS) entry which is preliminary data.</text>
</comment>
<organism evidence="1">
    <name type="scientific">marine sediment metagenome</name>
    <dbReference type="NCBI Taxonomy" id="412755"/>
    <lineage>
        <taxon>unclassified sequences</taxon>
        <taxon>metagenomes</taxon>
        <taxon>ecological metagenomes</taxon>
    </lineage>
</organism>
<dbReference type="EMBL" id="LAZR01003773">
    <property type="protein sequence ID" value="KKN14877.1"/>
    <property type="molecule type" value="Genomic_DNA"/>
</dbReference>
<dbReference type="AlphaFoldDB" id="A0A0F9NS75"/>
<evidence type="ECO:0000313" key="1">
    <source>
        <dbReference type="EMBL" id="KKN14877.1"/>
    </source>
</evidence>
<reference evidence="1" key="1">
    <citation type="journal article" date="2015" name="Nature">
        <title>Complex archaea that bridge the gap between prokaryotes and eukaryotes.</title>
        <authorList>
            <person name="Spang A."/>
            <person name="Saw J.H."/>
            <person name="Jorgensen S.L."/>
            <person name="Zaremba-Niedzwiedzka K."/>
            <person name="Martijn J."/>
            <person name="Lind A.E."/>
            <person name="van Eijk R."/>
            <person name="Schleper C."/>
            <person name="Guy L."/>
            <person name="Ettema T.J."/>
        </authorList>
    </citation>
    <scope>NUCLEOTIDE SEQUENCE</scope>
</reference>
<gene>
    <name evidence="1" type="ORF">LCGC14_0991660</name>
</gene>
<name>A0A0F9NS75_9ZZZZ</name>
<protein>
    <submittedName>
        <fullName evidence="1">Uncharacterized protein</fullName>
    </submittedName>
</protein>
<accession>A0A0F9NS75</accession>